<dbReference type="InterPro" id="IPR036735">
    <property type="entry name" value="NGN_dom_sf"/>
</dbReference>
<dbReference type="CDD" id="cd09894">
    <property type="entry name" value="NGN_SP_AnfA1"/>
    <property type="match status" value="1"/>
</dbReference>
<evidence type="ECO:0000259" key="2">
    <source>
        <dbReference type="SMART" id="SM00738"/>
    </source>
</evidence>
<dbReference type="KEGG" id="erwi:GN242_21295"/>
<keyword evidence="6" id="KW-1185">Reference proteome</keyword>
<dbReference type="AlphaFoldDB" id="A0A6I6EN39"/>
<proteinExistence type="predicted"/>
<dbReference type="Proteomes" id="UP000424752">
    <property type="component" value="Chromosome"/>
</dbReference>
<organism evidence="4 5">
    <name type="scientific">Erwinia sorbitola</name>
    <dbReference type="NCBI Taxonomy" id="2681984"/>
    <lineage>
        <taxon>Bacteria</taxon>
        <taxon>Pseudomonadati</taxon>
        <taxon>Pseudomonadota</taxon>
        <taxon>Gammaproteobacteria</taxon>
        <taxon>Enterobacterales</taxon>
        <taxon>Erwiniaceae</taxon>
        <taxon>Erwinia</taxon>
    </lineage>
</organism>
<reference evidence="4 5" key="2">
    <citation type="submission" date="2019-12" db="EMBL/GenBank/DDBJ databases">
        <title>Erwinia sp. nov., isolated from droppings of birds in the Qinghai-Tiebt plateau of China.</title>
        <authorList>
            <person name="Ge Y."/>
        </authorList>
    </citation>
    <scope>NUCLEOTIDE SEQUENCE [LARGE SCALE GENOMIC DNA]</scope>
    <source>
        <strain evidence="4 5">J780</strain>
    </source>
</reference>
<dbReference type="EMBL" id="WLZX01000005">
    <property type="protein sequence ID" value="MTD27985.1"/>
    <property type="molecule type" value="Genomic_DNA"/>
</dbReference>
<dbReference type="RefSeq" id="WP_154753249.1">
    <property type="nucleotide sequence ID" value="NZ_CP046509.1"/>
</dbReference>
<protein>
    <submittedName>
        <fullName evidence="4">Transcription termination factor NusG</fullName>
    </submittedName>
</protein>
<evidence type="ECO:0000313" key="6">
    <source>
        <dbReference type="Proteomes" id="UP000480164"/>
    </source>
</evidence>
<dbReference type="GO" id="GO:0006354">
    <property type="term" value="P:DNA-templated transcription elongation"/>
    <property type="evidence" value="ECO:0007669"/>
    <property type="project" value="InterPro"/>
</dbReference>
<dbReference type="Proteomes" id="UP000480164">
    <property type="component" value="Unassembled WGS sequence"/>
</dbReference>
<evidence type="ECO:0000256" key="1">
    <source>
        <dbReference type="ARBA" id="ARBA00023163"/>
    </source>
</evidence>
<evidence type="ECO:0000313" key="5">
    <source>
        <dbReference type="Proteomes" id="UP000424752"/>
    </source>
</evidence>
<dbReference type="SUPFAM" id="SSF82679">
    <property type="entry name" value="N-utilization substance G protein NusG, N-terminal domain"/>
    <property type="match status" value="1"/>
</dbReference>
<dbReference type="EMBL" id="CP046509">
    <property type="protein sequence ID" value="QGU89575.1"/>
    <property type="molecule type" value="Genomic_DNA"/>
</dbReference>
<accession>A0A6I6EN39</accession>
<gene>
    <name evidence="3" type="ORF">GK011_13665</name>
    <name evidence="4" type="ORF">GN242_21295</name>
</gene>
<name>A0A6I6EN39_9GAMM</name>
<dbReference type="Pfam" id="PF02357">
    <property type="entry name" value="NusG"/>
    <property type="match status" value="1"/>
</dbReference>
<sequence length="165" mass="18871">MTADGWYLICCKYGRIKQAEASLSRIGVKIFCPVMKCEKNRTDSKNPRSRIVPMFPPYLFVSFNPELIPLSKINTLPGVNYFVRFGSEPKPLPQALIDVLMMKSCRSIFSDQAIDYDDRLACFEEKINKIQYGRGPELLALLQDIIREESENVCLPESAHQFSNI</sequence>
<keyword evidence="1" id="KW-0804">Transcription</keyword>
<evidence type="ECO:0000313" key="3">
    <source>
        <dbReference type="EMBL" id="MTD27985.1"/>
    </source>
</evidence>
<dbReference type="InterPro" id="IPR006645">
    <property type="entry name" value="NGN-like_dom"/>
</dbReference>
<dbReference type="SMART" id="SM00738">
    <property type="entry name" value="NGN"/>
    <property type="match status" value="1"/>
</dbReference>
<evidence type="ECO:0000313" key="4">
    <source>
        <dbReference type="EMBL" id="QGU89575.1"/>
    </source>
</evidence>
<feature type="domain" description="NusG-like N-terminal" evidence="2">
    <location>
        <begin position="3"/>
        <end position="104"/>
    </location>
</feature>
<accession>A0A6L6GRG4</accession>
<dbReference type="Gene3D" id="3.30.70.940">
    <property type="entry name" value="NusG, N-terminal domain"/>
    <property type="match status" value="1"/>
</dbReference>
<reference evidence="3 6" key="1">
    <citation type="submission" date="2019-11" db="EMBL/GenBank/DDBJ databases">
        <title>Erwinia sp. nov., isolated from feces of birds in Tibet plateau of China.</title>
        <authorList>
            <person name="Ge Y."/>
        </authorList>
    </citation>
    <scope>NUCLEOTIDE SEQUENCE [LARGE SCALE GENOMIC DNA]</scope>
    <source>
        <strain evidence="3 6">J316</strain>
    </source>
</reference>